<evidence type="ECO:0000256" key="1">
    <source>
        <dbReference type="SAM" id="Phobius"/>
    </source>
</evidence>
<name>A0A841CUD0_PLAVE</name>
<feature type="transmembrane region" description="Helical" evidence="1">
    <location>
        <begin position="6"/>
        <end position="29"/>
    </location>
</feature>
<dbReference type="EMBL" id="JACHJJ010000001">
    <property type="protein sequence ID" value="MBB5960940.1"/>
    <property type="molecule type" value="Genomic_DNA"/>
</dbReference>
<evidence type="ECO:0000313" key="2">
    <source>
        <dbReference type="EMBL" id="MBB5960940.1"/>
    </source>
</evidence>
<gene>
    <name evidence="2" type="ORF">FHS22_000178</name>
</gene>
<dbReference type="AlphaFoldDB" id="A0A841CUD0"/>
<comment type="caution">
    <text evidence="2">The sequence shown here is derived from an EMBL/GenBank/DDBJ whole genome shotgun (WGS) entry which is preliminary data.</text>
</comment>
<dbReference type="RefSeq" id="WP_184937416.1">
    <property type="nucleotide sequence ID" value="NZ_BAAAWZ010000001.1"/>
</dbReference>
<dbReference type="Proteomes" id="UP000562352">
    <property type="component" value="Unassembled WGS sequence"/>
</dbReference>
<keyword evidence="3" id="KW-1185">Reference proteome</keyword>
<accession>A0A841CUD0</accession>
<keyword evidence="1" id="KW-1133">Transmembrane helix</keyword>
<evidence type="ECO:0000313" key="3">
    <source>
        <dbReference type="Proteomes" id="UP000562352"/>
    </source>
</evidence>
<keyword evidence="1" id="KW-0472">Membrane</keyword>
<reference evidence="2 3" key="1">
    <citation type="submission" date="2020-08" db="EMBL/GenBank/DDBJ databases">
        <title>Genomic Encyclopedia of Type Strains, Phase III (KMG-III): the genomes of soil and plant-associated and newly described type strains.</title>
        <authorList>
            <person name="Whitman W."/>
        </authorList>
    </citation>
    <scope>NUCLEOTIDE SEQUENCE [LARGE SCALE GENOMIC DNA]</scope>
    <source>
        <strain evidence="2 3">CECT 3303</strain>
    </source>
</reference>
<organism evidence="2 3">
    <name type="scientific">Planomonospora venezuelensis</name>
    <dbReference type="NCBI Taxonomy" id="1999"/>
    <lineage>
        <taxon>Bacteria</taxon>
        <taxon>Bacillati</taxon>
        <taxon>Actinomycetota</taxon>
        <taxon>Actinomycetes</taxon>
        <taxon>Streptosporangiales</taxon>
        <taxon>Streptosporangiaceae</taxon>
        <taxon>Planomonospora</taxon>
    </lineage>
</organism>
<keyword evidence="1" id="KW-0812">Transmembrane</keyword>
<proteinExistence type="predicted"/>
<protein>
    <submittedName>
        <fullName evidence="2">Uncharacterized protein</fullName>
    </submittedName>
</protein>
<sequence length="47" mass="5455">MDFVGFSAFTVVLWAFGILVQFFVIYFAVRMALKHDRERSGPRGPQF</sequence>